<evidence type="ECO:0000313" key="4">
    <source>
        <dbReference type="EMBL" id="TPX75613.1"/>
    </source>
</evidence>
<evidence type="ECO:0008006" key="6">
    <source>
        <dbReference type="Google" id="ProtNLM"/>
    </source>
</evidence>
<dbReference type="GO" id="GO:0098662">
    <property type="term" value="P:inorganic cation transmembrane transport"/>
    <property type="evidence" value="ECO:0007669"/>
    <property type="project" value="TreeGrafter"/>
</dbReference>
<organism evidence="4 5">
    <name type="scientific">Chytriomyces confervae</name>
    <dbReference type="NCBI Taxonomy" id="246404"/>
    <lineage>
        <taxon>Eukaryota</taxon>
        <taxon>Fungi</taxon>
        <taxon>Fungi incertae sedis</taxon>
        <taxon>Chytridiomycota</taxon>
        <taxon>Chytridiomycota incertae sedis</taxon>
        <taxon>Chytridiomycetes</taxon>
        <taxon>Chytridiales</taxon>
        <taxon>Chytriomycetaceae</taxon>
        <taxon>Chytriomyces</taxon>
    </lineage>
</organism>
<feature type="transmembrane region" description="Helical" evidence="2">
    <location>
        <begin position="147"/>
        <end position="166"/>
    </location>
</feature>
<feature type="transmembrane region" description="Helical" evidence="2">
    <location>
        <begin position="537"/>
        <end position="557"/>
    </location>
</feature>
<reference evidence="4 5" key="1">
    <citation type="journal article" date="2019" name="Sci. Rep.">
        <title>Comparative genomics of chytrid fungi reveal insights into the obligate biotrophic and pathogenic lifestyle of Synchytrium endobioticum.</title>
        <authorList>
            <person name="van de Vossenberg B.T.L.H."/>
            <person name="Warris S."/>
            <person name="Nguyen H.D.T."/>
            <person name="van Gent-Pelzer M.P.E."/>
            <person name="Joly D.L."/>
            <person name="van de Geest H.C."/>
            <person name="Bonants P.J.M."/>
            <person name="Smith D.S."/>
            <person name="Levesque C.A."/>
            <person name="van der Lee T.A.J."/>
        </authorList>
    </citation>
    <scope>NUCLEOTIDE SEQUENCE [LARGE SCALE GENOMIC DNA]</scope>
    <source>
        <strain evidence="4 5">CBS 675.73</strain>
    </source>
</reference>
<feature type="compositionally biased region" description="Polar residues" evidence="1">
    <location>
        <begin position="66"/>
        <end position="75"/>
    </location>
</feature>
<keyword evidence="2" id="KW-0812">Transmembrane</keyword>
<dbReference type="STRING" id="246404.A0A507FH59"/>
<sequence>MTRIFVYVAFATWLVCLASVAANARTEHELHQPPKSNYKQRDEHSINHRDYRTHWGYRRTPRSEPEPSTGNTQAPTEPANIMLNSTPKGNTPNNIDPAKAANKGALDGYSGEDSQKDQQMIHHGTFNDDASIVVAKNHEDEHDLSKYSVPALLFSLSLVVTLGILGGRAAESLKVPNMIGMLVTGLVLRNMFRGVILPTPHAWTTPLWTMALSAVTARAGLSLQTAVIRANFQATILLGAVPVIVESIFLASLIGLVFHMSTPWCFTLAFGVASVSPGVVVPLLLNLIDRPGWKGSRVPPLLLAATGLDVLIATAGFGISLAAIFGHAHENDFSSSSSSVIEAIEHASWLTRAVEELFLGIGGGTLFGVFGIFMARSHFSEIVCTISVFCMSTLFMMVLKAQGFPGAASSCVIVCWAILANTWEREAIEAANKRLKLIWNLAEPFLFPLIGSSVCLVEIRPIVLILSVLCVFASICVRMAISFFTAQLAGLTIDEQIFTCGIWTGKASVQAALSTTTMELVQQYKLQNTAADEYSQIVFACMVSAIMLGGPFAAWWVSVFGQKGNTEDAGHAVDTDKNTAKD</sequence>
<feature type="transmembrane region" description="Helical" evidence="2">
    <location>
        <begin position="300"/>
        <end position="325"/>
    </location>
</feature>
<gene>
    <name evidence="4" type="ORF">CcCBS67573_g03108</name>
</gene>
<feature type="transmembrane region" description="Helical" evidence="2">
    <location>
        <begin position="382"/>
        <end position="399"/>
    </location>
</feature>
<comment type="caution">
    <text evidence="4">The sequence shown here is derived from an EMBL/GenBank/DDBJ whole genome shotgun (WGS) entry which is preliminary data.</text>
</comment>
<keyword evidence="5" id="KW-1185">Reference proteome</keyword>
<feature type="transmembrane region" description="Helical" evidence="2">
    <location>
        <begin position="235"/>
        <end position="260"/>
    </location>
</feature>
<feature type="transmembrane region" description="Helical" evidence="2">
    <location>
        <begin position="266"/>
        <end position="288"/>
    </location>
</feature>
<feature type="compositionally biased region" description="Basic and acidic residues" evidence="1">
    <location>
        <begin position="39"/>
        <end position="53"/>
    </location>
</feature>
<feature type="signal peptide" evidence="3">
    <location>
        <begin position="1"/>
        <end position="26"/>
    </location>
</feature>
<evidence type="ECO:0000256" key="1">
    <source>
        <dbReference type="SAM" id="MobiDB-lite"/>
    </source>
</evidence>
<dbReference type="Proteomes" id="UP000320333">
    <property type="component" value="Unassembled WGS sequence"/>
</dbReference>
<evidence type="ECO:0000256" key="2">
    <source>
        <dbReference type="SAM" id="Phobius"/>
    </source>
</evidence>
<feature type="transmembrane region" description="Helical" evidence="2">
    <location>
        <begin position="405"/>
        <end position="423"/>
    </location>
</feature>
<dbReference type="PANTHER" id="PTHR31102">
    <property type="match status" value="1"/>
</dbReference>
<feature type="region of interest" description="Disordered" evidence="1">
    <location>
        <begin position="27"/>
        <end position="92"/>
    </location>
</feature>
<keyword evidence="2" id="KW-0472">Membrane</keyword>
<proteinExistence type="predicted"/>
<accession>A0A507FH59</accession>
<feature type="transmembrane region" description="Helical" evidence="2">
    <location>
        <begin position="462"/>
        <end position="481"/>
    </location>
</feature>
<dbReference type="InterPro" id="IPR051843">
    <property type="entry name" value="CPA1_transporter"/>
</dbReference>
<feature type="transmembrane region" description="Helical" evidence="2">
    <location>
        <begin position="357"/>
        <end position="375"/>
    </location>
</feature>
<dbReference type="OrthoDB" id="423807at2759"/>
<dbReference type="EMBL" id="QEAP01000074">
    <property type="protein sequence ID" value="TPX75613.1"/>
    <property type="molecule type" value="Genomic_DNA"/>
</dbReference>
<dbReference type="AlphaFoldDB" id="A0A507FH59"/>
<dbReference type="PANTHER" id="PTHR31102:SF1">
    <property type="entry name" value="CATION_H+ EXCHANGER DOMAIN-CONTAINING PROTEIN"/>
    <property type="match status" value="1"/>
</dbReference>
<name>A0A507FH59_9FUNG</name>
<feature type="transmembrane region" description="Helical" evidence="2">
    <location>
        <begin position="435"/>
        <end position="456"/>
    </location>
</feature>
<keyword evidence="3" id="KW-0732">Signal</keyword>
<evidence type="ECO:0000313" key="5">
    <source>
        <dbReference type="Proteomes" id="UP000320333"/>
    </source>
</evidence>
<protein>
    <recommendedName>
        <fullName evidence="6">Cation/H+ exchanger domain-containing protein</fullName>
    </recommendedName>
</protein>
<keyword evidence="2" id="KW-1133">Transmembrane helix</keyword>
<feature type="chain" id="PRO_5021474585" description="Cation/H+ exchanger domain-containing protein" evidence="3">
    <location>
        <begin position="27"/>
        <end position="582"/>
    </location>
</feature>
<feature type="compositionally biased region" description="Polar residues" evidence="1">
    <location>
        <begin position="82"/>
        <end position="92"/>
    </location>
</feature>
<evidence type="ECO:0000256" key="3">
    <source>
        <dbReference type="SAM" id="SignalP"/>
    </source>
</evidence>